<proteinExistence type="predicted"/>
<dbReference type="Pfam" id="PF00903">
    <property type="entry name" value="Glyoxalase"/>
    <property type="match status" value="1"/>
</dbReference>
<reference evidence="2" key="1">
    <citation type="submission" date="2022-06" db="EMBL/GenBank/DDBJ databases">
        <authorList>
            <person name="Dietemann V."/>
            <person name="Ory F."/>
            <person name="Dainat B."/>
            <person name="Oberhansli S."/>
        </authorList>
    </citation>
    <scope>NUCLEOTIDE SEQUENCE</scope>
    <source>
        <strain evidence="2">Ena-SAMPLE-TAB-26-04-2022-14:26:32:270-5432</strain>
    </source>
</reference>
<dbReference type="InterPro" id="IPR037523">
    <property type="entry name" value="VOC_core"/>
</dbReference>
<dbReference type="SUPFAM" id="SSF54593">
    <property type="entry name" value="Glyoxalase/Bleomycin resistance protein/Dihydroxybiphenyl dioxygenase"/>
    <property type="match status" value="1"/>
</dbReference>
<sequence>MLSIEALDHLVLTVKDIEKTIHFYHHVLNMEVVTFGDNRKALRFGRQKFNLHEVGQDIEPRARKPVPGSADVCLITKMSIEQVIEHLESCGVPIEEGPVVRTGAVGRIISVYVRDPDENLIEISVYVDK</sequence>
<name>A0ABM9FYI6_9BACL</name>
<protein>
    <submittedName>
        <fullName evidence="2">VOC family protein</fullName>
    </submittedName>
</protein>
<dbReference type="InterPro" id="IPR050383">
    <property type="entry name" value="GlyoxalaseI/FosfomycinResist"/>
</dbReference>
<dbReference type="InterPro" id="IPR029068">
    <property type="entry name" value="Glyas_Bleomycin-R_OHBP_Dase"/>
</dbReference>
<feature type="domain" description="VOC" evidence="1">
    <location>
        <begin position="6"/>
        <end position="126"/>
    </location>
</feature>
<organism evidence="2 3">
    <name type="scientific">Paenibacillus melissococcoides</name>
    <dbReference type="NCBI Taxonomy" id="2912268"/>
    <lineage>
        <taxon>Bacteria</taxon>
        <taxon>Bacillati</taxon>
        <taxon>Bacillota</taxon>
        <taxon>Bacilli</taxon>
        <taxon>Bacillales</taxon>
        <taxon>Paenibacillaceae</taxon>
        <taxon>Paenibacillus</taxon>
    </lineage>
</organism>
<dbReference type="PANTHER" id="PTHR21366:SF14">
    <property type="entry name" value="GLYOXALASE DOMAIN-CONTAINING PROTEIN 5"/>
    <property type="match status" value="1"/>
</dbReference>
<dbReference type="Proteomes" id="UP001154322">
    <property type="component" value="Unassembled WGS sequence"/>
</dbReference>
<accession>A0ABM9FYI6</accession>
<dbReference type="RefSeq" id="WP_213426811.1">
    <property type="nucleotide sequence ID" value="NZ_AP031286.1"/>
</dbReference>
<dbReference type="Gene3D" id="3.10.180.10">
    <property type="entry name" value="2,3-Dihydroxybiphenyl 1,2-Dioxygenase, domain 1"/>
    <property type="match status" value="1"/>
</dbReference>
<evidence type="ECO:0000313" key="2">
    <source>
        <dbReference type="EMBL" id="CAH8244304.1"/>
    </source>
</evidence>
<gene>
    <name evidence="2" type="ORF">WJ0W_001542</name>
</gene>
<keyword evidence="3" id="KW-1185">Reference proteome</keyword>
<dbReference type="PANTHER" id="PTHR21366">
    <property type="entry name" value="GLYOXALASE FAMILY PROTEIN"/>
    <property type="match status" value="1"/>
</dbReference>
<dbReference type="CDD" id="cd07253">
    <property type="entry name" value="GLOD5"/>
    <property type="match status" value="1"/>
</dbReference>
<dbReference type="EMBL" id="CALYLO010000001">
    <property type="protein sequence ID" value="CAH8244304.1"/>
    <property type="molecule type" value="Genomic_DNA"/>
</dbReference>
<dbReference type="InterPro" id="IPR004360">
    <property type="entry name" value="Glyas_Fos-R_dOase_dom"/>
</dbReference>
<dbReference type="PROSITE" id="PS51819">
    <property type="entry name" value="VOC"/>
    <property type="match status" value="1"/>
</dbReference>
<evidence type="ECO:0000313" key="3">
    <source>
        <dbReference type="Proteomes" id="UP001154322"/>
    </source>
</evidence>
<comment type="caution">
    <text evidence="2">The sequence shown here is derived from an EMBL/GenBank/DDBJ whole genome shotgun (WGS) entry which is preliminary data.</text>
</comment>
<evidence type="ECO:0000259" key="1">
    <source>
        <dbReference type="PROSITE" id="PS51819"/>
    </source>
</evidence>